<feature type="region of interest" description="Disordered" evidence="1">
    <location>
        <begin position="36"/>
        <end position="62"/>
    </location>
</feature>
<proteinExistence type="predicted"/>
<keyword evidence="3" id="KW-1185">Reference proteome</keyword>
<sequence length="90" mass="9959">MYKLGASDGGNRVNLLRPEIGMYRLSAWSWWRPEDEAPGEGNDLPSPRLGSLALNSNRESGSDRPIQRLICCGTRISSSSGLIRSIDHFL</sequence>
<gene>
    <name evidence="2" type="ORF">OGAPHI_007324</name>
</gene>
<name>A0A9P8NW42_9ASCO</name>
<dbReference type="RefSeq" id="XP_046057830.1">
    <property type="nucleotide sequence ID" value="XM_046208708.1"/>
</dbReference>
<dbReference type="Proteomes" id="UP000769157">
    <property type="component" value="Unassembled WGS sequence"/>
</dbReference>
<organism evidence="2 3">
    <name type="scientific">Ogataea philodendri</name>
    <dbReference type="NCBI Taxonomy" id="1378263"/>
    <lineage>
        <taxon>Eukaryota</taxon>
        <taxon>Fungi</taxon>
        <taxon>Dikarya</taxon>
        <taxon>Ascomycota</taxon>
        <taxon>Saccharomycotina</taxon>
        <taxon>Pichiomycetes</taxon>
        <taxon>Pichiales</taxon>
        <taxon>Pichiaceae</taxon>
        <taxon>Ogataea</taxon>
    </lineage>
</organism>
<reference evidence="2" key="2">
    <citation type="submission" date="2021-01" db="EMBL/GenBank/DDBJ databases">
        <authorList>
            <person name="Schikora-Tamarit M.A."/>
        </authorList>
    </citation>
    <scope>NUCLEOTIDE SEQUENCE</scope>
    <source>
        <strain evidence="2">CBS6075</strain>
    </source>
</reference>
<comment type="caution">
    <text evidence="2">The sequence shown here is derived from an EMBL/GenBank/DDBJ whole genome shotgun (WGS) entry which is preliminary data.</text>
</comment>
<evidence type="ECO:0000313" key="3">
    <source>
        <dbReference type="Proteomes" id="UP000769157"/>
    </source>
</evidence>
<dbReference type="EMBL" id="JAEUBE010000511">
    <property type="protein sequence ID" value="KAH3660119.1"/>
    <property type="molecule type" value="Genomic_DNA"/>
</dbReference>
<dbReference type="GeneID" id="70239288"/>
<protein>
    <submittedName>
        <fullName evidence="2">Uncharacterized protein</fullName>
    </submittedName>
</protein>
<accession>A0A9P8NW42</accession>
<evidence type="ECO:0000313" key="2">
    <source>
        <dbReference type="EMBL" id="KAH3660119.1"/>
    </source>
</evidence>
<evidence type="ECO:0000256" key="1">
    <source>
        <dbReference type="SAM" id="MobiDB-lite"/>
    </source>
</evidence>
<reference evidence="2" key="1">
    <citation type="journal article" date="2021" name="Open Biol.">
        <title>Shared evolutionary footprints suggest mitochondrial oxidative damage underlies multiple complex I losses in fungi.</title>
        <authorList>
            <person name="Schikora-Tamarit M.A."/>
            <person name="Marcet-Houben M."/>
            <person name="Nosek J."/>
            <person name="Gabaldon T."/>
        </authorList>
    </citation>
    <scope>NUCLEOTIDE SEQUENCE</scope>
    <source>
        <strain evidence="2">CBS6075</strain>
    </source>
</reference>
<dbReference type="AlphaFoldDB" id="A0A9P8NW42"/>